<dbReference type="AlphaFoldDB" id="A0AA39LHQ5"/>
<keyword evidence="1" id="KW-0106">Calcium</keyword>
<evidence type="ECO:0000256" key="1">
    <source>
        <dbReference type="ARBA" id="ARBA00022837"/>
    </source>
</evidence>
<dbReference type="GO" id="GO:0005509">
    <property type="term" value="F:calcium ion binding"/>
    <property type="evidence" value="ECO:0007669"/>
    <property type="project" value="InterPro"/>
</dbReference>
<accession>A0AA39LHQ5</accession>
<evidence type="ECO:0000313" key="3">
    <source>
        <dbReference type="EMBL" id="KAK0397697.1"/>
    </source>
</evidence>
<dbReference type="SUPFAM" id="SSF47473">
    <property type="entry name" value="EF-hand"/>
    <property type="match status" value="1"/>
</dbReference>
<keyword evidence="4" id="KW-1185">Reference proteome</keyword>
<proteinExistence type="predicted"/>
<name>A0AA39LHQ5_9BILA</name>
<dbReference type="InterPro" id="IPR011992">
    <property type="entry name" value="EF-hand-dom_pair"/>
</dbReference>
<comment type="caution">
    <text evidence="3">The sequence shown here is derived from an EMBL/GenBank/DDBJ whole genome shotgun (WGS) entry which is preliminary data.</text>
</comment>
<reference evidence="3" key="1">
    <citation type="submission" date="2023-06" db="EMBL/GenBank/DDBJ databases">
        <title>Genomic analysis of the entomopathogenic nematode Steinernema hermaphroditum.</title>
        <authorList>
            <person name="Schwarz E.M."/>
            <person name="Heppert J.K."/>
            <person name="Baniya A."/>
            <person name="Schwartz H.T."/>
            <person name="Tan C.-H."/>
            <person name="Antoshechkin I."/>
            <person name="Sternberg P.W."/>
            <person name="Goodrich-Blair H."/>
            <person name="Dillman A.R."/>
        </authorList>
    </citation>
    <scope>NUCLEOTIDE SEQUENCE</scope>
    <source>
        <strain evidence="3">PS9179</strain>
        <tissue evidence="3">Whole animal</tissue>
    </source>
</reference>
<evidence type="ECO:0000259" key="2">
    <source>
        <dbReference type="PROSITE" id="PS50222"/>
    </source>
</evidence>
<evidence type="ECO:0000313" key="4">
    <source>
        <dbReference type="Proteomes" id="UP001175271"/>
    </source>
</evidence>
<dbReference type="EMBL" id="JAUCMV010000005">
    <property type="protein sequence ID" value="KAK0397697.1"/>
    <property type="molecule type" value="Genomic_DNA"/>
</dbReference>
<dbReference type="InterPro" id="IPR002048">
    <property type="entry name" value="EF_hand_dom"/>
</dbReference>
<dbReference type="Gene3D" id="1.10.238.10">
    <property type="entry name" value="EF-hand"/>
    <property type="match status" value="1"/>
</dbReference>
<organism evidence="3 4">
    <name type="scientific">Steinernema hermaphroditum</name>
    <dbReference type="NCBI Taxonomy" id="289476"/>
    <lineage>
        <taxon>Eukaryota</taxon>
        <taxon>Metazoa</taxon>
        <taxon>Ecdysozoa</taxon>
        <taxon>Nematoda</taxon>
        <taxon>Chromadorea</taxon>
        <taxon>Rhabditida</taxon>
        <taxon>Tylenchina</taxon>
        <taxon>Panagrolaimomorpha</taxon>
        <taxon>Strongyloidoidea</taxon>
        <taxon>Steinernematidae</taxon>
        <taxon>Steinernema</taxon>
    </lineage>
</organism>
<feature type="domain" description="EF-hand" evidence="2">
    <location>
        <begin position="33"/>
        <end position="68"/>
    </location>
</feature>
<gene>
    <name evidence="3" type="ORF">QR680_002223</name>
</gene>
<dbReference type="InterPro" id="IPR018247">
    <property type="entry name" value="EF_Hand_1_Ca_BS"/>
</dbReference>
<dbReference type="PROSITE" id="PS50222">
    <property type="entry name" value="EF_HAND_2"/>
    <property type="match status" value="1"/>
</dbReference>
<dbReference type="Proteomes" id="UP001175271">
    <property type="component" value="Unassembled WGS sequence"/>
</dbReference>
<dbReference type="PROSITE" id="PS00018">
    <property type="entry name" value="EF_HAND_1"/>
    <property type="match status" value="1"/>
</dbReference>
<protein>
    <recommendedName>
        <fullName evidence="2">EF-hand domain-containing protein</fullName>
    </recommendedName>
</protein>
<sequence length="88" mass="10166">MDAADPERLFGICDRDSKGYLVQSDLFAVCPQLSRNEVEFIFTSLDPSRSGRIEKREFCRGFLETLKKGERKGKRGNCWLCAELNFRL</sequence>